<dbReference type="EMBL" id="LR798225">
    <property type="protein sequence ID" value="CAB5195015.1"/>
    <property type="molecule type" value="Genomic_DNA"/>
</dbReference>
<accession>A0A6J7WCX6</accession>
<sequence length="84" mass="9721">MDWQNFINVGAGGLLAIGGWFCRQLWDSVKELKADIADLKLHVSETYVKKSDVESLRTDMDKRFDRIEQMIARLYDKIDAKADK</sequence>
<organism evidence="1">
    <name type="scientific">uncultured Caudovirales phage</name>
    <dbReference type="NCBI Taxonomy" id="2100421"/>
    <lineage>
        <taxon>Viruses</taxon>
        <taxon>Duplodnaviria</taxon>
        <taxon>Heunggongvirae</taxon>
        <taxon>Uroviricota</taxon>
        <taxon>Caudoviricetes</taxon>
        <taxon>Peduoviridae</taxon>
        <taxon>Maltschvirus</taxon>
        <taxon>Maltschvirus maltsch</taxon>
    </lineage>
</organism>
<reference evidence="1" key="1">
    <citation type="submission" date="2020-05" db="EMBL/GenBank/DDBJ databases">
        <authorList>
            <person name="Chiriac C."/>
            <person name="Salcher M."/>
            <person name="Ghai R."/>
            <person name="Kavagutti S V."/>
        </authorList>
    </citation>
    <scope>NUCLEOTIDE SEQUENCE</scope>
</reference>
<gene>
    <name evidence="1" type="ORF">UFOVP172_45</name>
</gene>
<name>A0A6J7WCX6_9CAUD</name>
<proteinExistence type="predicted"/>
<evidence type="ECO:0000313" key="1">
    <source>
        <dbReference type="EMBL" id="CAB5195015.1"/>
    </source>
</evidence>
<protein>
    <submittedName>
        <fullName evidence="1">Uncharacterized protein</fullName>
    </submittedName>
</protein>